<dbReference type="Proteomes" id="UP001159427">
    <property type="component" value="Unassembled WGS sequence"/>
</dbReference>
<reference evidence="1 2" key="1">
    <citation type="submission" date="2022-05" db="EMBL/GenBank/DDBJ databases">
        <authorList>
            <consortium name="Genoscope - CEA"/>
            <person name="William W."/>
        </authorList>
    </citation>
    <scope>NUCLEOTIDE SEQUENCE [LARGE SCALE GENOMIC DNA]</scope>
</reference>
<proteinExistence type="predicted"/>
<evidence type="ECO:0000313" key="2">
    <source>
        <dbReference type="Proteomes" id="UP001159427"/>
    </source>
</evidence>
<gene>
    <name evidence="1" type="ORF">PEVE_00021651</name>
</gene>
<name>A0ABN8LL94_9CNID</name>
<keyword evidence="2" id="KW-1185">Reference proteome</keyword>
<dbReference type="EMBL" id="CALNXI010000029">
    <property type="protein sequence ID" value="CAH3015779.1"/>
    <property type="molecule type" value="Genomic_DNA"/>
</dbReference>
<accession>A0ABN8LL94</accession>
<sequence>MKATVEYENDLSTNEEMVAFPSVVIPSPPPITGPDWRQDADPYFLLPYILFDPLGQHPAFRAKKRKLYCRLCAEDGRCSLLSMGSVNEWNNARKDRSNPLMLFDVESPVLLVSKVYKCEHGHDIPAGYFHDTSEDYTCVPFVLTHRSGMTMRLSNEIEDLLDRGLAISAVEELIKERYKRTLRNRFSQISK</sequence>
<protein>
    <submittedName>
        <fullName evidence="1">Uncharacterized protein</fullName>
    </submittedName>
</protein>
<organism evidence="1 2">
    <name type="scientific">Porites evermanni</name>
    <dbReference type="NCBI Taxonomy" id="104178"/>
    <lineage>
        <taxon>Eukaryota</taxon>
        <taxon>Metazoa</taxon>
        <taxon>Cnidaria</taxon>
        <taxon>Anthozoa</taxon>
        <taxon>Hexacorallia</taxon>
        <taxon>Scleractinia</taxon>
        <taxon>Fungiina</taxon>
        <taxon>Poritidae</taxon>
        <taxon>Porites</taxon>
    </lineage>
</organism>
<evidence type="ECO:0000313" key="1">
    <source>
        <dbReference type="EMBL" id="CAH3015779.1"/>
    </source>
</evidence>
<comment type="caution">
    <text evidence="1">The sequence shown here is derived from an EMBL/GenBank/DDBJ whole genome shotgun (WGS) entry which is preliminary data.</text>
</comment>